<evidence type="ECO:0000313" key="5">
    <source>
        <dbReference type="Proteomes" id="UP001374579"/>
    </source>
</evidence>
<gene>
    <name evidence="4" type="ORF">V1264_005120</name>
</gene>
<proteinExistence type="predicted"/>
<evidence type="ECO:0000313" key="4">
    <source>
        <dbReference type="EMBL" id="KAK7095754.1"/>
    </source>
</evidence>
<dbReference type="Gene3D" id="1.10.1200.270">
    <property type="entry name" value="Methyltransferase, alpha-helical capping domain"/>
    <property type="match status" value="1"/>
</dbReference>
<accession>A0AAN9B0X1</accession>
<keyword evidence="5" id="KW-1185">Reference proteome</keyword>
<comment type="caution">
    <text evidence="4">The sequence shown here is derived from an EMBL/GenBank/DDBJ whole genome shotgun (WGS) entry which is preliminary data.</text>
</comment>
<dbReference type="Pfam" id="PF03492">
    <property type="entry name" value="Methyltransf_7"/>
    <property type="match status" value="1"/>
</dbReference>
<feature type="region of interest" description="Disordered" evidence="3">
    <location>
        <begin position="1"/>
        <end position="25"/>
    </location>
</feature>
<feature type="region of interest" description="Disordered" evidence="3">
    <location>
        <begin position="221"/>
        <end position="247"/>
    </location>
</feature>
<dbReference type="AlphaFoldDB" id="A0AAN9B0X1"/>
<protein>
    <submittedName>
        <fullName evidence="4">Uncharacterized protein</fullName>
    </submittedName>
</protein>
<reference evidence="4 5" key="1">
    <citation type="submission" date="2024-02" db="EMBL/GenBank/DDBJ databases">
        <title>Chromosome-scale genome assembly of the rough periwinkle Littorina saxatilis.</title>
        <authorList>
            <person name="De Jode A."/>
            <person name="Faria R."/>
            <person name="Formenti G."/>
            <person name="Sims Y."/>
            <person name="Smith T.P."/>
            <person name="Tracey A."/>
            <person name="Wood J.M.D."/>
            <person name="Zagrodzka Z.B."/>
            <person name="Johannesson K."/>
            <person name="Butlin R.K."/>
            <person name="Leder E.H."/>
        </authorList>
    </citation>
    <scope>NUCLEOTIDE SEQUENCE [LARGE SCALE GENOMIC DNA]</scope>
    <source>
        <strain evidence="4">Snail1</strain>
        <tissue evidence="4">Muscle</tissue>
    </source>
</reference>
<dbReference type="PANTHER" id="PTHR31009">
    <property type="entry name" value="S-ADENOSYL-L-METHIONINE:CARBOXYL METHYLTRANSFERASE FAMILY PROTEIN"/>
    <property type="match status" value="1"/>
</dbReference>
<evidence type="ECO:0000256" key="2">
    <source>
        <dbReference type="ARBA" id="ARBA00022842"/>
    </source>
</evidence>
<dbReference type="InterPro" id="IPR042086">
    <property type="entry name" value="MeTrfase_capping"/>
</dbReference>
<dbReference type="InterPro" id="IPR005299">
    <property type="entry name" value="MeTrfase_7"/>
</dbReference>
<dbReference type="EMBL" id="JBAMIC010000014">
    <property type="protein sequence ID" value="KAK7095754.1"/>
    <property type="molecule type" value="Genomic_DNA"/>
</dbReference>
<name>A0AAN9B0X1_9CAEN</name>
<feature type="compositionally biased region" description="Polar residues" evidence="3">
    <location>
        <begin position="228"/>
        <end position="244"/>
    </location>
</feature>
<dbReference type="Proteomes" id="UP001374579">
    <property type="component" value="Unassembled WGS sequence"/>
</dbReference>
<sequence>MTSKSEQLTSDQASRETPTLDKHSHLPFWEPGCGHYGNTLGKRTNLLIESSKPFILSFIDAVPVKKGRVFTVGDYGTNDGASSMSLITSVIGHLREKQGDTLPIQIIYEDQEKNDFNSLFRRLSDESSYMSKFCNVFPMATNIDFYQQCVPDGTYDVILCMIATHWLESVDTKFTDCVTHCFATQDEQRRFNAEADRDWTKFLRLRAKELKPGGLLIVLNTSRDSENNETSPRDFTQGAKNGTSPAVKDGVAGLGRNTLALLQELHHAWVALRKDNVITQTEYEDCIIKAAYRTSEEITSPFTKSSSMQEAGLGLLHHDQVALPCFFKTQWQETLRKEGVDDRDTYAKSLVSANRVWSQSSFENSLSDMRSAEDKAAILDKLYRSLEKRVASRDPRLFNSHYLVSRLVAQKK</sequence>
<dbReference type="Gene3D" id="3.40.50.150">
    <property type="entry name" value="Vaccinia Virus protein VP39"/>
    <property type="match status" value="1"/>
</dbReference>
<evidence type="ECO:0000256" key="3">
    <source>
        <dbReference type="SAM" id="MobiDB-lite"/>
    </source>
</evidence>
<evidence type="ECO:0000256" key="1">
    <source>
        <dbReference type="ARBA" id="ARBA00022723"/>
    </source>
</evidence>
<feature type="compositionally biased region" description="Polar residues" evidence="3">
    <location>
        <begin position="1"/>
        <end position="17"/>
    </location>
</feature>
<keyword evidence="2" id="KW-0460">Magnesium</keyword>
<dbReference type="SUPFAM" id="SSF53335">
    <property type="entry name" value="S-adenosyl-L-methionine-dependent methyltransferases"/>
    <property type="match status" value="1"/>
</dbReference>
<dbReference type="GO" id="GO:0008168">
    <property type="term" value="F:methyltransferase activity"/>
    <property type="evidence" value="ECO:0007669"/>
    <property type="project" value="InterPro"/>
</dbReference>
<dbReference type="InterPro" id="IPR029063">
    <property type="entry name" value="SAM-dependent_MTases_sf"/>
</dbReference>
<keyword evidence="1" id="KW-0479">Metal-binding</keyword>
<organism evidence="4 5">
    <name type="scientific">Littorina saxatilis</name>
    <dbReference type="NCBI Taxonomy" id="31220"/>
    <lineage>
        <taxon>Eukaryota</taxon>
        <taxon>Metazoa</taxon>
        <taxon>Spiralia</taxon>
        <taxon>Lophotrochozoa</taxon>
        <taxon>Mollusca</taxon>
        <taxon>Gastropoda</taxon>
        <taxon>Caenogastropoda</taxon>
        <taxon>Littorinimorpha</taxon>
        <taxon>Littorinoidea</taxon>
        <taxon>Littorinidae</taxon>
        <taxon>Littorina</taxon>
    </lineage>
</organism>
<dbReference type="GO" id="GO:0046872">
    <property type="term" value="F:metal ion binding"/>
    <property type="evidence" value="ECO:0007669"/>
    <property type="project" value="UniProtKB-KW"/>
</dbReference>